<sequence>MNERPQNGEVKAAKAMWYMWRQLLRGYSIRIDEDKAVGPIYSRM</sequence>
<dbReference type="EMBL" id="JAVYAA010000008">
    <property type="protein sequence ID" value="MDT8979557.1"/>
    <property type="molecule type" value="Genomic_DNA"/>
</dbReference>
<dbReference type="Proteomes" id="UP001250538">
    <property type="component" value="Unassembled WGS sequence"/>
</dbReference>
<gene>
    <name evidence="1" type="ORF">RQP50_25330</name>
</gene>
<dbReference type="AlphaFoldDB" id="A0AAJ2N698"/>
<comment type="caution">
    <text evidence="1">The sequence shown here is derived from an EMBL/GenBank/DDBJ whole genome shotgun (WGS) entry which is preliminary data.</text>
</comment>
<reference evidence="2" key="1">
    <citation type="submission" date="2023-09" db="EMBL/GenBank/DDBJ databases">
        <title>Paenibacillus sp. chi10 Genome sequencing and assembly.</title>
        <authorList>
            <person name="Kim I."/>
        </authorList>
    </citation>
    <scope>NUCLEOTIDE SEQUENCE [LARGE SCALE GENOMIC DNA]</scope>
    <source>
        <strain evidence="2">chi10</strain>
    </source>
</reference>
<evidence type="ECO:0000313" key="2">
    <source>
        <dbReference type="Proteomes" id="UP001250538"/>
    </source>
</evidence>
<organism evidence="1 2">
    <name type="scientific">Paenibacillus suaedae</name>
    <dbReference type="NCBI Taxonomy" id="3077233"/>
    <lineage>
        <taxon>Bacteria</taxon>
        <taxon>Bacillati</taxon>
        <taxon>Bacillota</taxon>
        <taxon>Bacilli</taxon>
        <taxon>Bacillales</taxon>
        <taxon>Paenibacillaceae</taxon>
        <taxon>Paenibacillus</taxon>
    </lineage>
</organism>
<protein>
    <submittedName>
        <fullName evidence="1">Uncharacterized protein</fullName>
    </submittedName>
</protein>
<name>A0AAJ2N698_9BACL</name>
<accession>A0AAJ2N698</accession>
<evidence type="ECO:0000313" key="1">
    <source>
        <dbReference type="EMBL" id="MDT8979557.1"/>
    </source>
</evidence>
<proteinExistence type="predicted"/>
<dbReference type="RefSeq" id="WP_315747105.1">
    <property type="nucleotide sequence ID" value="NZ_JAVYAA010000008.1"/>
</dbReference>
<keyword evidence="2" id="KW-1185">Reference proteome</keyword>